<accession>A0A4S8MJE0</accession>
<evidence type="ECO:0000256" key="1">
    <source>
        <dbReference type="SAM" id="Coils"/>
    </source>
</evidence>
<keyword evidence="1" id="KW-0175">Coiled coil</keyword>
<keyword evidence="4" id="KW-1185">Reference proteome</keyword>
<sequence length="337" mass="37925">MRPVEAASVKSSFALTVTSPVKAIIETYQVFCPTSFDASPSHAQASIPSSSQTTLDMFNQSAVPLTPVTPRRIRDEDIDLAFLDNTPSKQVRIAVSRLSATSSGFFLTSKTPYTFSTPFPHMLERTPCSLAEPNLSLINVSTDPRDYANKQAMAEQIKELAENLGDARTQVNALRKNQEVYAAQSVIRDLTLLKMNQTIWEHEDEKALKKSSITLPNKGYGCLWTEEKIMDYMREKRAEEEREAREKETWMRKHEEQKDRKAVLDAEWKWLKEKHEHALEDLLPKPKLVSKKELTKRMFGTPPAPQDGNNDDGMGNADGLSDENDETGGSEDDNGTD</sequence>
<proteinExistence type="predicted"/>
<feature type="region of interest" description="Disordered" evidence="2">
    <location>
        <begin position="293"/>
        <end position="337"/>
    </location>
</feature>
<reference evidence="3 4" key="1">
    <citation type="journal article" date="2019" name="Nat. Ecol. Evol.">
        <title>Megaphylogeny resolves global patterns of mushroom evolution.</title>
        <authorList>
            <person name="Varga T."/>
            <person name="Krizsan K."/>
            <person name="Foldi C."/>
            <person name="Dima B."/>
            <person name="Sanchez-Garcia M."/>
            <person name="Sanchez-Ramirez S."/>
            <person name="Szollosi G.J."/>
            <person name="Szarkandi J.G."/>
            <person name="Papp V."/>
            <person name="Albert L."/>
            <person name="Andreopoulos W."/>
            <person name="Angelini C."/>
            <person name="Antonin V."/>
            <person name="Barry K.W."/>
            <person name="Bougher N.L."/>
            <person name="Buchanan P."/>
            <person name="Buyck B."/>
            <person name="Bense V."/>
            <person name="Catcheside P."/>
            <person name="Chovatia M."/>
            <person name="Cooper J."/>
            <person name="Damon W."/>
            <person name="Desjardin D."/>
            <person name="Finy P."/>
            <person name="Geml J."/>
            <person name="Haridas S."/>
            <person name="Hughes K."/>
            <person name="Justo A."/>
            <person name="Karasinski D."/>
            <person name="Kautmanova I."/>
            <person name="Kiss B."/>
            <person name="Kocsube S."/>
            <person name="Kotiranta H."/>
            <person name="LaButti K.M."/>
            <person name="Lechner B.E."/>
            <person name="Liimatainen K."/>
            <person name="Lipzen A."/>
            <person name="Lukacs Z."/>
            <person name="Mihaltcheva S."/>
            <person name="Morgado L.N."/>
            <person name="Niskanen T."/>
            <person name="Noordeloos M.E."/>
            <person name="Ohm R.A."/>
            <person name="Ortiz-Santana B."/>
            <person name="Ovrebo C."/>
            <person name="Racz N."/>
            <person name="Riley R."/>
            <person name="Savchenko A."/>
            <person name="Shiryaev A."/>
            <person name="Soop K."/>
            <person name="Spirin V."/>
            <person name="Szebenyi C."/>
            <person name="Tomsovsky M."/>
            <person name="Tulloss R.E."/>
            <person name="Uehling J."/>
            <person name="Grigoriev I.V."/>
            <person name="Vagvolgyi C."/>
            <person name="Papp T."/>
            <person name="Martin F.M."/>
            <person name="Miettinen O."/>
            <person name="Hibbett D.S."/>
            <person name="Nagy L.G."/>
        </authorList>
    </citation>
    <scope>NUCLEOTIDE SEQUENCE [LARGE SCALE GENOMIC DNA]</scope>
    <source>
        <strain evidence="3 4">CBS 962.96</strain>
    </source>
</reference>
<feature type="compositionally biased region" description="Acidic residues" evidence="2">
    <location>
        <begin position="320"/>
        <end position="337"/>
    </location>
</feature>
<dbReference type="AlphaFoldDB" id="A0A4S8MJE0"/>
<evidence type="ECO:0000256" key="2">
    <source>
        <dbReference type="SAM" id="MobiDB-lite"/>
    </source>
</evidence>
<evidence type="ECO:0000313" key="3">
    <source>
        <dbReference type="EMBL" id="THV02304.1"/>
    </source>
</evidence>
<dbReference type="Proteomes" id="UP000297245">
    <property type="component" value="Unassembled WGS sequence"/>
</dbReference>
<dbReference type="OrthoDB" id="3269297at2759"/>
<evidence type="ECO:0000313" key="4">
    <source>
        <dbReference type="Proteomes" id="UP000297245"/>
    </source>
</evidence>
<protein>
    <submittedName>
        <fullName evidence="3">Uncharacterized protein</fullName>
    </submittedName>
</protein>
<gene>
    <name evidence="3" type="ORF">K435DRAFT_852952</name>
</gene>
<feature type="coiled-coil region" evidence="1">
    <location>
        <begin position="150"/>
        <end position="177"/>
    </location>
</feature>
<feature type="compositionally biased region" description="Low complexity" evidence="2">
    <location>
        <begin position="307"/>
        <end position="319"/>
    </location>
</feature>
<name>A0A4S8MJE0_DENBC</name>
<dbReference type="EMBL" id="ML179078">
    <property type="protein sequence ID" value="THV02304.1"/>
    <property type="molecule type" value="Genomic_DNA"/>
</dbReference>
<organism evidence="3 4">
    <name type="scientific">Dendrothele bispora (strain CBS 962.96)</name>
    <dbReference type="NCBI Taxonomy" id="1314807"/>
    <lineage>
        <taxon>Eukaryota</taxon>
        <taxon>Fungi</taxon>
        <taxon>Dikarya</taxon>
        <taxon>Basidiomycota</taxon>
        <taxon>Agaricomycotina</taxon>
        <taxon>Agaricomycetes</taxon>
        <taxon>Agaricomycetidae</taxon>
        <taxon>Agaricales</taxon>
        <taxon>Agaricales incertae sedis</taxon>
        <taxon>Dendrothele</taxon>
    </lineage>
</organism>